<evidence type="ECO:0000313" key="1">
    <source>
        <dbReference type="EMBL" id="MDO1512401.1"/>
    </source>
</evidence>
<keyword evidence="2" id="KW-1185">Reference proteome</keyword>
<sequence>MKTYSISGFGAGTRVFEHYPLTQELISVNCTKPKIQLRSNKSKYIVWFSNCQGMAIYSVFLTKPIST</sequence>
<dbReference type="RefSeq" id="WP_304435489.1">
    <property type="nucleotide sequence ID" value="NZ_JAUKUC010000001.1"/>
</dbReference>
<organism evidence="1 2">
    <name type="scientific">Maribacter confluentis</name>
    <dbReference type="NCBI Taxonomy" id="1656093"/>
    <lineage>
        <taxon>Bacteria</taxon>
        <taxon>Pseudomonadati</taxon>
        <taxon>Bacteroidota</taxon>
        <taxon>Flavobacteriia</taxon>
        <taxon>Flavobacteriales</taxon>
        <taxon>Flavobacteriaceae</taxon>
        <taxon>Maribacter</taxon>
    </lineage>
</organism>
<name>A0ABT8RQK9_9FLAO</name>
<protein>
    <submittedName>
        <fullName evidence="1">Uncharacterized protein</fullName>
    </submittedName>
</protein>
<comment type="caution">
    <text evidence="1">The sequence shown here is derived from an EMBL/GenBank/DDBJ whole genome shotgun (WGS) entry which is preliminary data.</text>
</comment>
<dbReference type="EMBL" id="JAUKUC010000001">
    <property type="protein sequence ID" value="MDO1512401.1"/>
    <property type="molecule type" value="Genomic_DNA"/>
</dbReference>
<reference evidence="1" key="1">
    <citation type="journal article" date="2014" name="Int. J. Syst. Evol. Microbiol.">
        <title>Complete genome of a new Firmicutes species belonging to the dominant human colonic microbiota ('Ruminococcus bicirculans') reveals two chromosomes and a selective capacity to utilize plant glucans.</title>
        <authorList>
            <consortium name="NISC Comparative Sequencing Program"/>
            <person name="Wegmann U."/>
            <person name="Louis P."/>
            <person name="Goesmann A."/>
            <person name="Henrissat B."/>
            <person name="Duncan S.H."/>
            <person name="Flint H.J."/>
        </authorList>
    </citation>
    <scope>NUCLEOTIDE SEQUENCE</scope>
    <source>
        <strain evidence="1">CECT 8869</strain>
    </source>
</reference>
<dbReference type="Proteomes" id="UP001168579">
    <property type="component" value="Unassembled WGS sequence"/>
</dbReference>
<accession>A0ABT8RQK9</accession>
<gene>
    <name evidence="1" type="ORF">Q2T41_07020</name>
</gene>
<proteinExistence type="predicted"/>
<reference evidence="1" key="2">
    <citation type="submission" date="2023-06" db="EMBL/GenBank/DDBJ databases">
        <authorList>
            <person name="Lucena T."/>
            <person name="Sun Q."/>
        </authorList>
    </citation>
    <scope>NUCLEOTIDE SEQUENCE</scope>
    <source>
        <strain evidence="1">CECT 8869</strain>
    </source>
</reference>
<evidence type="ECO:0000313" key="2">
    <source>
        <dbReference type="Proteomes" id="UP001168579"/>
    </source>
</evidence>